<evidence type="ECO:0000313" key="3">
    <source>
        <dbReference type="Proteomes" id="UP000014139"/>
    </source>
</evidence>
<accession>R1GH57</accession>
<dbReference type="EMBL" id="AOUO01000004">
    <property type="protein sequence ID" value="EOD70587.1"/>
    <property type="molecule type" value="Genomic_DNA"/>
</dbReference>
<feature type="region of interest" description="Disordered" evidence="1">
    <location>
        <begin position="54"/>
        <end position="106"/>
    </location>
</feature>
<name>R1GH57_9PSEU</name>
<organism evidence="2 3">
    <name type="scientific">Amycolatopsis vancoresmycina DSM 44592</name>
    <dbReference type="NCBI Taxonomy" id="1292037"/>
    <lineage>
        <taxon>Bacteria</taxon>
        <taxon>Bacillati</taxon>
        <taxon>Actinomycetota</taxon>
        <taxon>Actinomycetes</taxon>
        <taxon>Pseudonocardiales</taxon>
        <taxon>Pseudonocardiaceae</taxon>
        <taxon>Amycolatopsis</taxon>
    </lineage>
</organism>
<proteinExistence type="predicted"/>
<evidence type="ECO:0000256" key="1">
    <source>
        <dbReference type="SAM" id="MobiDB-lite"/>
    </source>
</evidence>
<feature type="compositionally biased region" description="Basic and acidic residues" evidence="1">
    <location>
        <begin position="71"/>
        <end position="87"/>
    </location>
</feature>
<evidence type="ECO:0000313" key="2">
    <source>
        <dbReference type="EMBL" id="EOD70587.1"/>
    </source>
</evidence>
<dbReference type="AlphaFoldDB" id="R1GH57"/>
<keyword evidence="3" id="KW-1185">Reference proteome</keyword>
<gene>
    <name evidence="2" type="ORF">H480_00290</name>
</gene>
<sequence>MPPRKRSRRYIWIGSLLAGALVTAALGNALLSGLCLWSAIITAIVAAVKSSPKPVAGVAGLGDDQPDDERETLRRRERARDRRREEEYYQAGFDAEQREHEDRGEV</sequence>
<reference evidence="2 3" key="1">
    <citation type="submission" date="2013-02" db="EMBL/GenBank/DDBJ databases">
        <title>Draft genome sequence of Amycolatopsis vancoresmycina strain DSM 44592T.</title>
        <authorList>
            <person name="Kumar S."/>
            <person name="Kaur N."/>
            <person name="Kaur C."/>
            <person name="Raghava G.P.S."/>
            <person name="Mayilraj S."/>
        </authorList>
    </citation>
    <scope>NUCLEOTIDE SEQUENCE [LARGE SCALE GENOMIC DNA]</scope>
    <source>
        <strain evidence="2 3">DSM 44592</strain>
    </source>
</reference>
<dbReference type="RefSeq" id="WP_003054108.1">
    <property type="nucleotide sequence ID" value="NZ_AOUO01000004.1"/>
</dbReference>
<feature type="compositionally biased region" description="Basic and acidic residues" evidence="1">
    <location>
        <begin position="95"/>
        <end position="106"/>
    </location>
</feature>
<dbReference type="Proteomes" id="UP000014139">
    <property type="component" value="Unassembled WGS sequence"/>
</dbReference>
<protein>
    <submittedName>
        <fullName evidence="2">Uncharacterized protein</fullName>
    </submittedName>
</protein>
<dbReference type="PATRIC" id="fig|1292037.4.peg.55"/>
<comment type="caution">
    <text evidence="2">The sequence shown here is derived from an EMBL/GenBank/DDBJ whole genome shotgun (WGS) entry which is preliminary data.</text>
</comment>